<evidence type="ECO:0000313" key="1">
    <source>
        <dbReference type="EMBL" id="WFP07577.1"/>
    </source>
</evidence>
<dbReference type="Proteomes" id="UP001214170">
    <property type="component" value="Chromosome"/>
</dbReference>
<gene>
    <name evidence="1" type="ORF">P8T11_25235</name>
</gene>
<dbReference type="EMBL" id="CP121261">
    <property type="protein sequence ID" value="WFP07577.1"/>
    <property type="molecule type" value="Genomic_DNA"/>
</dbReference>
<sequence length="125" mass="14238">MTHKLKVSLGSRNLIDTLELLVPRGEVAHVDIELGEEYTAHPNSSFVRFDIVFEESKEPQTVEFRPVGTRVHMILKNWNNPLGTALNTPFQLVTTPKGRVELMMANYSIGEMNHMTLQFWWSGVA</sequence>
<keyword evidence="2" id="KW-1185">Reference proteome</keyword>
<organism evidence="1 2">
    <name type="scientific">Achromobacter spanius</name>
    <dbReference type="NCBI Taxonomy" id="217203"/>
    <lineage>
        <taxon>Bacteria</taxon>
        <taxon>Pseudomonadati</taxon>
        <taxon>Pseudomonadota</taxon>
        <taxon>Betaproteobacteria</taxon>
        <taxon>Burkholderiales</taxon>
        <taxon>Alcaligenaceae</taxon>
        <taxon>Achromobacter</taxon>
    </lineage>
</organism>
<reference evidence="1 2" key="1">
    <citation type="submission" date="2023-03" db="EMBL/GenBank/DDBJ databases">
        <title>Achromobacter spanius LIG8.</title>
        <authorList>
            <person name="Shrestha S."/>
        </authorList>
    </citation>
    <scope>NUCLEOTIDE SEQUENCE [LARGE SCALE GENOMIC DNA]</scope>
    <source>
        <strain evidence="1 2">LIG8</strain>
    </source>
</reference>
<evidence type="ECO:0000313" key="2">
    <source>
        <dbReference type="Proteomes" id="UP001214170"/>
    </source>
</evidence>
<accession>A0ABY8GS14</accession>
<dbReference type="RefSeq" id="WP_268079493.1">
    <property type="nucleotide sequence ID" value="NZ_CP106885.1"/>
</dbReference>
<name>A0ABY8GS14_9BURK</name>
<proteinExistence type="predicted"/>
<protein>
    <submittedName>
        <fullName evidence="1">Uncharacterized protein</fullName>
    </submittedName>
</protein>